<organism evidence="2 3">
    <name type="scientific">Streptomyces acidiscabies</name>
    <dbReference type="NCBI Taxonomy" id="42234"/>
    <lineage>
        <taxon>Bacteria</taxon>
        <taxon>Bacillati</taxon>
        <taxon>Actinomycetota</taxon>
        <taxon>Actinomycetes</taxon>
        <taxon>Kitasatosporales</taxon>
        <taxon>Streptomycetaceae</taxon>
        <taxon>Streptomyces</taxon>
    </lineage>
</organism>
<evidence type="ECO:0000313" key="2">
    <source>
        <dbReference type="EMBL" id="KND34176.1"/>
    </source>
</evidence>
<proteinExistence type="predicted"/>
<feature type="compositionally biased region" description="Polar residues" evidence="1">
    <location>
        <begin position="40"/>
        <end position="50"/>
    </location>
</feature>
<sequence>MANRGTPEPSHPITPLRRLPALLALPLALLAPALLTSCDTGSTPGTAPNATPSPQPPSRPHQDGHLVFTVLSLRCGILGVTGTHSDAMPDGQFCAARLRVDNPSGDFHPYAVKDQRLEGATGRAARPDSFAMAVRRQHESISIGGHSLVEVELWYDVPRDAKITGLRVTGDRDPASWMATTPAAHAPDGLLIPMKPVLDS</sequence>
<comment type="caution">
    <text evidence="2">The sequence shown here is derived from an EMBL/GenBank/DDBJ whole genome shotgun (WGS) entry which is preliminary data.</text>
</comment>
<name>A0A0L0K8J8_9ACTN</name>
<evidence type="ECO:0008006" key="4">
    <source>
        <dbReference type="Google" id="ProtNLM"/>
    </source>
</evidence>
<dbReference type="EMBL" id="JPPY01000114">
    <property type="protein sequence ID" value="KND34176.1"/>
    <property type="molecule type" value="Genomic_DNA"/>
</dbReference>
<reference evidence="3" key="1">
    <citation type="submission" date="2014-07" db="EMBL/GenBank/DDBJ databases">
        <title>Genome sequencing of plant-pathogenic Streptomyces species.</title>
        <authorList>
            <person name="Harrison J."/>
            <person name="Sapp M."/>
            <person name="Thwaites R."/>
            <person name="Studholme D.J."/>
        </authorList>
    </citation>
    <scope>NUCLEOTIDE SEQUENCE [LARGE SCALE GENOMIC DNA]</scope>
    <source>
        <strain evidence="3">NCPPB 4445</strain>
    </source>
</reference>
<dbReference type="PATRIC" id="fig|42234.21.peg.3532"/>
<dbReference type="AlphaFoldDB" id="A0A0L0K8J8"/>
<evidence type="ECO:0000256" key="1">
    <source>
        <dbReference type="SAM" id="MobiDB-lite"/>
    </source>
</evidence>
<accession>A0A0L0K8J8</accession>
<dbReference type="Proteomes" id="UP000037151">
    <property type="component" value="Unassembled WGS sequence"/>
</dbReference>
<dbReference type="RefSeq" id="WP_050371414.1">
    <property type="nucleotide sequence ID" value="NZ_KQ257820.1"/>
</dbReference>
<dbReference type="OrthoDB" id="4554997at2"/>
<gene>
    <name evidence="2" type="ORF">IQ63_17150</name>
</gene>
<evidence type="ECO:0000313" key="3">
    <source>
        <dbReference type="Proteomes" id="UP000037151"/>
    </source>
</evidence>
<feature type="region of interest" description="Disordered" evidence="1">
    <location>
        <begin position="40"/>
        <end position="63"/>
    </location>
</feature>
<protein>
    <recommendedName>
        <fullName evidence="4">DUF4352 domain-containing protein</fullName>
    </recommendedName>
</protein>